<dbReference type="InterPro" id="IPR001853">
    <property type="entry name" value="DSBA-like_thioredoxin_dom"/>
</dbReference>
<dbReference type="PANTHER" id="PTHR13887:SF41">
    <property type="entry name" value="THIOREDOXIN SUPERFAMILY PROTEIN"/>
    <property type="match status" value="1"/>
</dbReference>
<organism evidence="2 3">
    <name type="scientific">Lacihabitans lacunae</name>
    <dbReference type="NCBI Taxonomy" id="1028214"/>
    <lineage>
        <taxon>Bacteria</taxon>
        <taxon>Pseudomonadati</taxon>
        <taxon>Bacteroidota</taxon>
        <taxon>Cytophagia</taxon>
        <taxon>Cytophagales</taxon>
        <taxon>Leadbetterellaceae</taxon>
        <taxon>Lacihabitans</taxon>
    </lineage>
</organism>
<proteinExistence type="predicted"/>
<keyword evidence="3" id="KW-1185">Reference proteome</keyword>
<dbReference type="Pfam" id="PF01323">
    <property type="entry name" value="DSBA"/>
    <property type="match status" value="1"/>
</dbReference>
<protein>
    <submittedName>
        <fullName evidence="2">DsbA family protein</fullName>
    </submittedName>
</protein>
<reference evidence="3" key="1">
    <citation type="journal article" date="2019" name="Int. J. Syst. Evol. Microbiol.">
        <title>The Global Catalogue of Microorganisms (GCM) 10K type strain sequencing project: providing services to taxonomists for standard genome sequencing and annotation.</title>
        <authorList>
            <consortium name="The Broad Institute Genomics Platform"/>
            <consortium name="The Broad Institute Genome Sequencing Center for Infectious Disease"/>
            <person name="Wu L."/>
            <person name="Ma J."/>
        </authorList>
    </citation>
    <scope>NUCLEOTIDE SEQUENCE [LARGE SCALE GENOMIC DNA]</scope>
    <source>
        <strain evidence="3">CECT 7956</strain>
    </source>
</reference>
<comment type="caution">
    <text evidence="2">The sequence shown here is derived from an EMBL/GenBank/DDBJ whole genome shotgun (WGS) entry which is preliminary data.</text>
</comment>
<dbReference type="SUPFAM" id="SSF52833">
    <property type="entry name" value="Thioredoxin-like"/>
    <property type="match status" value="1"/>
</dbReference>
<dbReference type="Gene3D" id="3.40.30.10">
    <property type="entry name" value="Glutaredoxin"/>
    <property type="match status" value="1"/>
</dbReference>
<dbReference type="CDD" id="cd03024">
    <property type="entry name" value="DsbA_FrnE"/>
    <property type="match status" value="1"/>
</dbReference>
<dbReference type="PANTHER" id="PTHR13887">
    <property type="entry name" value="GLUTATHIONE S-TRANSFERASE KAPPA"/>
    <property type="match status" value="1"/>
</dbReference>
<evidence type="ECO:0000313" key="2">
    <source>
        <dbReference type="EMBL" id="MFC3811549.1"/>
    </source>
</evidence>
<accession>A0ABV7YY87</accession>
<dbReference type="Proteomes" id="UP001595616">
    <property type="component" value="Unassembled WGS sequence"/>
</dbReference>
<gene>
    <name evidence="2" type="ORF">ACFOOI_12880</name>
</gene>
<dbReference type="EMBL" id="JBHRYQ010000001">
    <property type="protein sequence ID" value="MFC3811549.1"/>
    <property type="molecule type" value="Genomic_DNA"/>
</dbReference>
<evidence type="ECO:0000259" key="1">
    <source>
        <dbReference type="Pfam" id="PF01323"/>
    </source>
</evidence>
<name>A0ABV7YY87_9BACT</name>
<evidence type="ECO:0000313" key="3">
    <source>
        <dbReference type="Proteomes" id="UP001595616"/>
    </source>
</evidence>
<feature type="domain" description="DSBA-like thioredoxin" evidence="1">
    <location>
        <begin position="5"/>
        <end position="204"/>
    </location>
</feature>
<dbReference type="RefSeq" id="WP_379838386.1">
    <property type="nucleotide sequence ID" value="NZ_JBHRYQ010000001.1"/>
</dbReference>
<dbReference type="InterPro" id="IPR036249">
    <property type="entry name" value="Thioredoxin-like_sf"/>
</dbReference>
<sequence>MNIKIEVVSDVACPWCYVGSRRLDKALAMVPEIGVDITWQPFQLDPTVPAEGRELKPYYEAKFGSEEKALEVFEHMQRVGEDENIEFDFLKMDKTMNSLPLHMLMHEADKDGKKAELKHRFFKAYFEDATDLTKRENIIEIMAEFGWSAEKVNEVLDNQILMTEVQDKIRYYQSRGVSGVPFFIFNEKYGVSGAQPPHILADTLRQIQREMLAETPIAAGDSCNVESGEC</sequence>